<dbReference type="SUPFAM" id="SSF56801">
    <property type="entry name" value="Acetyl-CoA synthetase-like"/>
    <property type="match status" value="1"/>
</dbReference>
<name>A0A1H2DCV8_9ACTN</name>
<sequence>MAGPGGVFSYADLAGRTEQLASMLARRAGPGDVVGMSVRTTYGAVRGMLAASAAGAAFLPLGEDDRSARRRMLLDDSGAVALMHQPAPGDDIEVDQLGGGEPGSVPQGSAYLMYTSGSTGRPKAVVVSEQALSDRLTGLSRMPGLQAGESILALTAFTFDICLAELLLPLMVGATVVASSPSAQQDPAVFAEDVARHRPDVTQATPSFWRFVVRAGWTGIGARRIWCGGEALSPALARDLLDRGTELWNVYGPTEATIWALADRVNDANRIRLGVPVPGSGVRLIAGNGSTVEDHTQGSGEIVLTGEGIATGYLRRPELTAAAFGSVGTLPLPHYRTGDFGRWDSSGALEFLGRRDAQVKIRGHRLELGEVEAVIERHPEVSESVVFLVHGDDPVRAYLVAVIVGSSAGAVRTWANENLPGHAVPRRIVVVPALPRTTAGKVDRVSLGASLGL</sequence>
<dbReference type="AlphaFoldDB" id="A0A1H2DCV8"/>
<proteinExistence type="predicted"/>
<evidence type="ECO:0000313" key="3">
    <source>
        <dbReference type="EMBL" id="SDT80541.1"/>
    </source>
</evidence>
<accession>A0A1H2DCV8</accession>
<dbReference type="GO" id="GO:0043041">
    <property type="term" value="P:amino acid activation for nonribosomal peptide biosynthetic process"/>
    <property type="evidence" value="ECO:0007669"/>
    <property type="project" value="TreeGrafter"/>
</dbReference>
<dbReference type="Proteomes" id="UP000198688">
    <property type="component" value="Chromosome I"/>
</dbReference>
<reference evidence="3 4" key="1">
    <citation type="submission" date="2016-10" db="EMBL/GenBank/DDBJ databases">
        <authorList>
            <person name="de Groot N.N."/>
        </authorList>
    </citation>
    <scope>NUCLEOTIDE SEQUENCE [LARGE SCALE GENOMIC DNA]</scope>
    <source>
        <strain evidence="3 4">DSM 43941</strain>
    </source>
</reference>
<dbReference type="InterPro" id="IPR042099">
    <property type="entry name" value="ANL_N_sf"/>
</dbReference>
<dbReference type="Pfam" id="PF00501">
    <property type="entry name" value="AMP-binding"/>
    <property type="match status" value="1"/>
</dbReference>
<evidence type="ECO:0000259" key="1">
    <source>
        <dbReference type="Pfam" id="PF00501"/>
    </source>
</evidence>
<dbReference type="PANTHER" id="PTHR45527:SF1">
    <property type="entry name" value="FATTY ACID SYNTHASE"/>
    <property type="match status" value="1"/>
</dbReference>
<keyword evidence="4" id="KW-1185">Reference proteome</keyword>
<gene>
    <name evidence="3" type="ORF">SAMN04489716_9245</name>
</gene>
<dbReference type="InterPro" id="IPR000873">
    <property type="entry name" value="AMP-dep_synth/lig_dom"/>
</dbReference>
<dbReference type="GO" id="GO:0044550">
    <property type="term" value="P:secondary metabolite biosynthetic process"/>
    <property type="evidence" value="ECO:0007669"/>
    <property type="project" value="TreeGrafter"/>
</dbReference>
<dbReference type="InterPro" id="IPR045851">
    <property type="entry name" value="AMP-bd_C_sf"/>
</dbReference>
<feature type="domain" description="AMP-binding enzyme C-terminal" evidence="2">
    <location>
        <begin position="370"/>
        <end position="441"/>
    </location>
</feature>
<evidence type="ECO:0000313" key="4">
    <source>
        <dbReference type="Proteomes" id="UP000198688"/>
    </source>
</evidence>
<dbReference type="GO" id="GO:0005737">
    <property type="term" value="C:cytoplasm"/>
    <property type="evidence" value="ECO:0007669"/>
    <property type="project" value="TreeGrafter"/>
</dbReference>
<dbReference type="EMBL" id="LT629758">
    <property type="protein sequence ID" value="SDT80541.1"/>
    <property type="molecule type" value="Genomic_DNA"/>
</dbReference>
<dbReference type="PROSITE" id="PS00455">
    <property type="entry name" value="AMP_BINDING"/>
    <property type="match status" value="1"/>
</dbReference>
<organism evidence="3 4">
    <name type="scientific">Actinoplanes derwentensis</name>
    <dbReference type="NCBI Taxonomy" id="113562"/>
    <lineage>
        <taxon>Bacteria</taxon>
        <taxon>Bacillati</taxon>
        <taxon>Actinomycetota</taxon>
        <taxon>Actinomycetes</taxon>
        <taxon>Micromonosporales</taxon>
        <taxon>Micromonosporaceae</taxon>
        <taxon>Actinoplanes</taxon>
    </lineage>
</organism>
<dbReference type="Pfam" id="PF13193">
    <property type="entry name" value="AMP-binding_C"/>
    <property type="match status" value="1"/>
</dbReference>
<evidence type="ECO:0000259" key="2">
    <source>
        <dbReference type="Pfam" id="PF13193"/>
    </source>
</evidence>
<dbReference type="Gene3D" id="3.40.50.12780">
    <property type="entry name" value="N-terminal domain of ligase-like"/>
    <property type="match status" value="1"/>
</dbReference>
<dbReference type="InterPro" id="IPR020845">
    <property type="entry name" value="AMP-binding_CS"/>
</dbReference>
<protein>
    <submittedName>
        <fullName evidence="3">Amino acid adenylation domain-containing protein</fullName>
    </submittedName>
</protein>
<dbReference type="GO" id="GO:0031177">
    <property type="term" value="F:phosphopantetheine binding"/>
    <property type="evidence" value="ECO:0007669"/>
    <property type="project" value="TreeGrafter"/>
</dbReference>
<dbReference type="CDD" id="cd05930">
    <property type="entry name" value="A_NRPS"/>
    <property type="match status" value="1"/>
</dbReference>
<dbReference type="STRING" id="113562.SAMN04489716_9245"/>
<dbReference type="InterPro" id="IPR025110">
    <property type="entry name" value="AMP-bd_C"/>
</dbReference>
<dbReference type="PANTHER" id="PTHR45527">
    <property type="entry name" value="NONRIBOSOMAL PEPTIDE SYNTHETASE"/>
    <property type="match status" value="1"/>
</dbReference>
<feature type="domain" description="AMP-dependent synthetase/ligase" evidence="1">
    <location>
        <begin position="8"/>
        <end position="314"/>
    </location>
</feature>
<dbReference type="Gene3D" id="3.30.300.30">
    <property type="match status" value="1"/>
</dbReference>